<keyword evidence="5" id="KW-1133">Transmembrane helix</keyword>
<reference evidence="8 9" key="1">
    <citation type="submission" date="2019-02" db="EMBL/GenBank/DDBJ databases">
        <title>Draft genome sequences of novel Actinobacteria.</title>
        <authorList>
            <person name="Sahin N."/>
            <person name="Ay H."/>
            <person name="Saygin H."/>
        </authorList>
    </citation>
    <scope>NUCLEOTIDE SEQUENCE [LARGE SCALE GENOMIC DNA]</scope>
    <source>
        <strain evidence="8 9">JCM 30529</strain>
    </source>
</reference>
<evidence type="ECO:0000256" key="3">
    <source>
        <dbReference type="ARBA" id="ARBA00022475"/>
    </source>
</evidence>
<evidence type="ECO:0000313" key="9">
    <source>
        <dbReference type="Proteomes" id="UP000295626"/>
    </source>
</evidence>
<organism evidence="8 9">
    <name type="scientific">Micromonospora fluostatini</name>
    <dbReference type="NCBI Taxonomy" id="1629071"/>
    <lineage>
        <taxon>Bacteria</taxon>
        <taxon>Bacillati</taxon>
        <taxon>Actinomycetota</taxon>
        <taxon>Actinomycetes</taxon>
        <taxon>Micromonosporales</taxon>
        <taxon>Micromonosporaceae</taxon>
        <taxon>Micromonospora</taxon>
    </lineage>
</organism>
<dbReference type="InterPro" id="IPR008693">
    <property type="entry name" value="MmpS"/>
</dbReference>
<feature type="compositionally biased region" description="Basic and acidic residues" evidence="7">
    <location>
        <begin position="26"/>
        <end position="37"/>
    </location>
</feature>
<accession>A0ABY2DL77</accession>
<keyword evidence="9" id="KW-1185">Reference proteome</keyword>
<evidence type="ECO:0000256" key="5">
    <source>
        <dbReference type="ARBA" id="ARBA00022989"/>
    </source>
</evidence>
<keyword evidence="6" id="KW-0472">Membrane</keyword>
<dbReference type="EMBL" id="SMKE01000030">
    <property type="protein sequence ID" value="TDC01870.1"/>
    <property type="molecule type" value="Genomic_DNA"/>
</dbReference>
<comment type="caution">
    <text evidence="8">The sequence shown here is derived from an EMBL/GenBank/DDBJ whole genome shotgun (WGS) entry which is preliminary data.</text>
</comment>
<evidence type="ECO:0008006" key="10">
    <source>
        <dbReference type="Google" id="ProtNLM"/>
    </source>
</evidence>
<comment type="similarity">
    <text evidence="2">Belongs to the MmpS family.</text>
</comment>
<evidence type="ECO:0000313" key="8">
    <source>
        <dbReference type="EMBL" id="TDC01870.1"/>
    </source>
</evidence>
<evidence type="ECO:0000256" key="4">
    <source>
        <dbReference type="ARBA" id="ARBA00022692"/>
    </source>
</evidence>
<dbReference type="Proteomes" id="UP000295626">
    <property type="component" value="Unassembled WGS sequence"/>
</dbReference>
<keyword evidence="3" id="KW-1003">Cell membrane</keyword>
<protein>
    <recommendedName>
        <fullName evidence="10">MmpS family membrane protein</fullName>
    </recommendedName>
</protein>
<gene>
    <name evidence="8" type="ORF">E1091_02005</name>
</gene>
<dbReference type="InterPro" id="IPR038468">
    <property type="entry name" value="MmpS_C"/>
</dbReference>
<evidence type="ECO:0000256" key="1">
    <source>
        <dbReference type="ARBA" id="ARBA00004236"/>
    </source>
</evidence>
<sequence>MAIACGAGESDTAGPGAQEQAGADAPKGDTGKKNGEKKIVLEVTGPKTASVTYGLGTDQSQENDAKLPWKKELTSKETIIIPTIVAQSKGSGEIECRITIDGKLAKENKSSGEFAVVTCTADNL</sequence>
<feature type="region of interest" description="Disordered" evidence="7">
    <location>
        <begin position="1"/>
        <end position="37"/>
    </location>
</feature>
<dbReference type="Gene3D" id="2.60.40.2880">
    <property type="entry name" value="MmpS1-5, C-terminal soluble domain"/>
    <property type="match status" value="1"/>
</dbReference>
<evidence type="ECO:0000256" key="2">
    <source>
        <dbReference type="ARBA" id="ARBA00007531"/>
    </source>
</evidence>
<keyword evidence="4" id="KW-0812">Transmembrane</keyword>
<evidence type="ECO:0000256" key="7">
    <source>
        <dbReference type="SAM" id="MobiDB-lite"/>
    </source>
</evidence>
<evidence type="ECO:0000256" key="6">
    <source>
        <dbReference type="ARBA" id="ARBA00023136"/>
    </source>
</evidence>
<name>A0ABY2DL77_9ACTN</name>
<comment type="subcellular location">
    <subcellularLocation>
        <location evidence="1">Cell membrane</location>
    </subcellularLocation>
</comment>
<proteinExistence type="inferred from homology"/>
<dbReference type="Pfam" id="PF05423">
    <property type="entry name" value="Mycobact_memb"/>
    <property type="match status" value="1"/>
</dbReference>